<reference evidence="6 7" key="1">
    <citation type="submission" date="2010-12" db="EMBL/GenBank/DDBJ databases">
        <authorList>
            <person name="Muzny D."/>
            <person name="Qin X."/>
            <person name="Buhay C."/>
            <person name="Dugan-Rocha S."/>
            <person name="Ding Y."/>
            <person name="Chen G."/>
            <person name="Hawes A."/>
            <person name="Holder M."/>
            <person name="Jhangiani S."/>
            <person name="Johnson A."/>
            <person name="Khan Z."/>
            <person name="Li Z."/>
            <person name="Liu W."/>
            <person name="Liu X."/>
            <person name="Perez L."/>
            <person name="Shen H."/>
            <person name="Wang Q."/>
            <person name="Watt J."/>
            <person name="Xi L."/>
            <person name="Xin Y."/>
            <person name="Zhou J."/>
            <person name="Deng J."/>
            <person name="Jiang H."/>
            <person name="Liu Y."/>
            <person name="Qu J."/>
            <person name="Song X.-Z."/>
            <person name="Zhang L."/>
            <person name="Villasana D."/>
            <person name="Johnson A."/>
            <person name="Liu J."/>
            <person name="Liyanage D."/>
            <person name="Lorensuhewa L."/>
            <person name="Robinson T."/>
            <person name="Song A."/>
            <person name="Song B.-B."/>
            <person name="Dinh H."/>
            <person name="Thornton R."/>
            <person name="Coyle M."/>
            <person name="Francisco L."/>
            <person name="Jackson L."/>
            <person name="Javaid M."/>
            <person name="Korchina V."/>
            <person name="Kovar C."/>
            <person name="Mata R."/>
            <person name="Mathew T."/>
            <person name="Ngo R."/>
            <person name="Nguyen L."/>
            <person name="Nguyen N."/>
            <person name="Okwuonu G."/>
            <person name="Ongeri F."/>
            <person name="Pham C."/>
            <person name="Simmons D."/>
            <person name="Wilczek-Boney K."/>
            <person name="Hale W."/>
            <person name="Jakkamsetti A."/>
            <person name="Pham P."/>
            <person name="Ruth R."/>
            <person name="San Lucas F."/>
            <person name="Warren J."/>
            <person name="Zhang J."/>
            <person name="Zhao Z."/>
            <person name="Zhou C."/>
            <person name="Zhu D."/>
            <person name="Lee S."/>
            <person name="Bess C."/>
            <person name="Blankenburg K."/>
            <person name="Forbes L."/>
            <person name="Fu Q."/>
            <person name="Gubbala S."/>
            <person name="Hirani K."/>
            <person name="Jayaseelan J.C."/>
            <person name="Lara F."/>
            <person name="Munidasa M."/>
            <person name="Palculict T."/>
            <person name="Patil S."/>
            <person name="Pu L.-L."/>
            <person name="Saada N."/>
            <person name="Tang L."/>
            <person name="Weissenberger G."/>
            <person name="Zhu Y."/>
            <person name="Hemphill L."/>
            <person name="Shang Y."/>
            <person name="Youmans B."/>
            <person name="Ayvaz T."/>
            <person name="Ross M."/>
            <person name="Santibanez J."/>
            <person name="Aqrawi P."/>
            <person name="Gross S."/>
            <person name="Joshi V."/>
            <person name="Fowler G."/>
            <person name="Nazareth L."/>
            <person name="Reid J."/>
            <person name="Worley K."/>
            <person name="Petrosino J."/>
            <person name="Highlander S."/>
            <person name="Gibbs R."/>
        </authorList>
    </citation>
    <scope>NUCLEOTIDE SEQUENCE [LARGE SCALE GENOMIC DNA]</scope>
    <source>
        <strain evidence="6 7">DSM 10105</strain>
    </source>
</reference>
<dbReference type="RefSeq" id="WP_006290150.1">
    <property type="nucleotide sequence ID" value="NZ_AP012333.1"/>
</dbReference>
<evidence type="ECO:0000256" key="3">
    <source>
        <dbReference type="PROSITE-ProRule" id="PRU00289"/>
    </source>
</evidence>
<feature type="domain" description="FtsK" evidence="5">
    <location>
        <begin position="1169"/>
        <end position="1391"/>
    </location>
</feature>
<accession>E6K0I4</accession>
<dbReference type="Gene3D" id="3.40.50.300">
    <property type="entry name" value="P-loop containing nucleotide triphosphate hydrolases"/>
    <property type="match status" value="4"/>
</dbReference>
<dbReference type="PANTHER" id="PTHR22683">
    <property type="entry name" value="SPORULATION PROTEIN RELATED"/>
    <property type="match status" value="1"/>
</dbReference>
<dbReference type="GO" id="GO:0005524">
    <property type="term" value="F:ATP binding"/>
    <property type="evidence" value="ECO:0007669"/>
    <property type="project" value="UniProtKB-UniRule"/>
</dbReference>
<feature type="binding site" evidence="3">
    <location>
        <begin position="816"/>
        <end position="823"/>
    </location>
    <ligand>
        <name>ATP</name>
        <dbReference type="ChEBI" id="CHEBI:30616"/>
    </ligand>
</feature>
<feature type="compositionally biased region" description="Basic residues" evidence="4">
    <location>
        <begin position="188"/>
        <end position="220"/>
    </location>
</feature>
<dbReference type="PATRIC" id="fig|864564.6.peg.1387"/>
<dbReference type="PROSITE" id="PS50901">
    <property type="entry name" value="FTSK"/>
    <property type="match status" value="2"/>
</dbReference>
<dbReference type="SUPFAM" id="SSF52540">
    <property type="entry name" value="P-loop containing nucleoside triphosphate hydrolases"/>
    <property type="match status" value="3"/>
</dbReference>
<dbReference type="Pfam" id="PF01580">
    <property type="entry name" value="FtsK_SpoIIIE"/>
    <property type="match status" value="2"/>
</dbReference>
<evidence type="ECO:0000256" key="4">
    <source>
        <dbReference type="SAM" id="MobiDB-lite"/>
    </source>
</evidence>
<keyword evidence="7" id="KW-1185">Reference proteome</keyword>
<proteinExistence type="predicted"/>
<keyword evidence="2 3" id="KW-0067">ATP-binding</keyword>
<feature type="binding site" evidence="3">
    <location>
        <begin position="1186"/>
        <end position="1193"/>
    </location>
    <ligand>
        <name>ATP</name>
        <dbReference type="ChEBI" id="CHEBI:30616"/>
    </ligand>
</feature>
<feature type="region of interest" description="Disordered" evidence="4">
    <location>
        <begin position="1116"/>
        <end position="1139"/>
    </location>
</feature>
<dbReference type="CDD" id="cd01127">
    <property type="entry name" value="TrwB_TraG_TraD_VirD4"/>
    <property type="match status" value="1"/>
</dbReference>
<dbReference type="InterPro" id="IPR050206">
    <property type="entry name" value="FtsK/SpoIIIE/SftA"/>
</dbReference>
<dbReference type="eggNOG" id="COG1674">
    <property type="taxonomic scope" value="Bacteria"/>
</dbReference>
<dbReference type="HOGENOM" id="CLU_003134_6_0_11"/>
<dbReference type="SMART" id="SM00382">
    <property type="entry name" value="AAA"/>
    <property type="match status" value="3"/>
</dbReference>
<dbReference type="InterPro" id="IPR003593">
    <property type="entry name" value="AAA+_ATPase"/>
</dbReference>
<dbReference type="InterPro" id="IPR027417">
    <property type="entry name" value="P-loop_NTPase"/>
</dbReference>
<protein>
    <submittedName>
        <fullName evidence="6">FtsK/SpoIIIE family protein</fullName>
    </submittedName>
</protein>
<organism evidence="6 7">
    <name type="scientific">Parascardovia denticolens DSM 10105 = JCM 12538</name>
    <dbReference type="NCBI Taxonomy" id="864564"/>
    <lineage>
        <taxon>Bacteria</taxon>
        <taxon>Bacillati</taxon>
        <taxon>Actinomycetota</taxon>
        <taxon>Actinomycetes</taxon>
        <taxon>Bifidobacteriales</taxon>
        <taxon>Bifidobacteriaceae</taxon>
        <taxon>Parascardovia</taxon>
    </lineage>
</organism>
<evidence type="ECO:0000256" key="1">
    <source>
        <dbReference type="ARBA" id="ARBA00022741"/>
    </source>
</evidence>
<comment type="caution">
    <text evidence="6">The sequence shown here is derived from an EMBL/GenBank/DDBJ whole genome shotgun (WGS) entry which is preliminary data.</text>
</comment>
<evidence type="ECO:0000256" key="2">
    <source>
        <dbReference type="ARBA" id="ARBA00022840"/>
    </source>
</evidence>
<feature type="domain" description="FtsK" evidence="5">
    <location>
        <begin position="798"/>
        <end position="990"/>
    </location>
</feature>
<dbReference type="EMBL" id="AEON01000001">
    <property type="protein sequence ID" value="EFT83322.1"/>
    <property type="molecule type" value="Genomic_DNA"/>
</dbReference>
<evidence type="ECO:0000259" key="5">
    <source>
        <dbReference type="PROSITE" id="PS50901"/>
    </source>
</evidence>
<dbReference type="GO" id="GO:0003677">
    <property type="term" value="F:DNA binding"/>
    <property type="evidence" value="ECO:0007669"/>
    <property type="project" value="InterPro"/>
</dbReference>
<sequence>MRGLIAIYDADEHKRFTAYVDIAQDLPLRDALPLISRITRGRAMDEKAWLAASHSKGDRVYVSVDDHLADLSQSVREAGLVEGSWLCVSCHQDGLINPQPLTQDSNRRQRLTHDGSATQVQLRFVSGVNAGSIYDLTSGTLAIATLLDQERNSRDATFTLEIPEGADREGGPAIRLIPSVTDPDPRGTVKRKRKAARARAKLERKNRKERRRYDKRRRKGGPNQPKDPQEYDELSSAYAYAYDSYDAYKLDASKAVAGATGAGSEYELTPEYSDELHDQEGWREGTAHSRIFVEGAEVLDPIFLPLGTKVVLPESIIEVTASSAVPIPVEDSGDGHLMYARPPKISKEIKKSKIELPTRPEKPEKAPVPFVSMLLPLAMAIGMAAILRNWIYLTFGVMSPVMMISSYLTGNRSAQRRYRNQVIKYRDTYKALKRKAYQLVREEAAIDRQEFPDPTSVLDSVSRHDSSLWNRRSTDASWLRLRVGTGDVTSSISMDDPSKLDFERTQSWVLHNHPITLSLKTQGCIGIAGLMDVVSPVSQWLVTQMAALHSTDDLKMVLLSPRRKRKDKNSDSAPSFEEALRGGLESFPLDGFRDSSYVSWDFAQWIPHFKSNENPRVLRNIGLDAEHIANHLAWLSALVNDRMEDMRHSSMKAWNGDAIVVVMENAHIIRTMPGAIRILQDGPSVGVYTICVGADERLLPEECRSVILARPAGLTIRSTGHGDLTGIMPDLVTPEWVDAVCFALAPLKDGTPDESASGIPNSSRLLDVLHLTPTAKQIEAGWASNPRSTDCVIGESVDGEFHVDIAKDGPHGLVGGTTGSGKSEFLQTLVASLAISNTPNAMNFVLVDYKGGAAFKDCVDLPHTVGMVTDLDNHLVARALISLGAELNYREHLLAQAGAKDLEDYIDLRVKKPRLPEIPRLLIVIDEFASLARELPDFVTGLVNIAQRGRSLGIHLLLATQRPGGVVSPEIRANTNLRIALRMTSSEESNDVIDAKDAALISKTTPGRAVVRLGSNTLIPFQSSRVGGRYMTPDMRKGEEDEKAMAANALIDVVTFDDIGNPPPAPLEKKENRGDVSVTDLKMLVGAITEASRDLGIPAQRQPWLPALGEQIGLDELGEPDVPDKTDMPNMQDTPDKPDARLRDGSFGPGDRVVPIPFALGDYPAEQKQKTISFDVKTQGNLFLAGTGRSGKSTALRTIVFSAYTRMNASVLHVYGIDAGNGALLPLQTFANVGAVATRTETQKIERLLGKLEREYRRRADLLSQEGYSTIDEYNHDHSRSGLGREPESMDAPEAVAGSVSTASGEEAPDVIAHIIIVVDSWDGLNSAFEGSSHSAFIERIKVLMREGPSVGFHFVVSGDKQLLGGQVSLLAEDKIVLRLVDNSDYGAIGMRIRDVPEHMANGRGITAAENVEVQIALIDKDATGAKEVEIIRSVGHRLAEGRDKFLPRESMPFSVEELPQKLTAASFEARLSAQGFRDQLALPFAIGGENNDIVAWNPRETPVLPIYGLTRSGKTSLLVSLTDRALSQGYQVVLASPKRKGLRGFDGRDGVLKVFQQPNDLTEEALVPLTRQAGSDPKRKPVLFLFDDCHQLNQMPASSWIQNMLTADDFSGCAFVFAGDAKAFPSVFGGGWGARVGSQVRQGVLLSLGDASFGDFIDVGIPVRWAAEPRPEGRAMVHLGRVVVQAQVALPAWSGDSVG</sequence>
<evidence type="ECO:0000313" key="7">
    <source>
        <dbReference type="Proteomes" id="UP000004946"/>
    </source>
</evidence>
<keyword evidence="1 3" id="KW-0547">Nucleotide-binding</keyword>
<feature type="compositionally biased region" description="Basic and acidic residues" evidence="4">
    <location>
        <begin position="1273"/>
        <end position="1288"/>
    </location>
</feature>
<gene>
    <name evidence="6" type="ORF">HMPREF0620_0327</name>
</gene>
<dbReference type="InterPro" id="IPR002543">
    <property type="entry name" value="FtsK_dom"/>
</dbReference>
<dbReference type="Proteomes" id="UP000004946">
    <property type="component" value="Chromosome"/>
</dbReference>
<evidence type="ECO:0000313" key="6">
    <source>
        <dbReference type="EMBL" id="EFT83322.1"/>
    </source>
</evidence>
<name>E6K0I4_PARDN</name>
<dbReference type="KEGG" id="pdo:PSDT_1262"/>
<feature type="region of interest" description="Disordered" evidence="4">
    <location>
        <begin position="161"/>
        <end position="232"/>
    </location>
</feature>
<feature type="region of interest" description="Disordered" evidence="4">
    <location>
        <begin position="1273"/>
        <end position="1292"/>
    </location>
</feature>
<dbReference type="PANTHER" id="PTHR22683:SF1">
    <property type="entry name" value="TYPE VII SECRETION SYSTEM PROTEIN ESSC"/>
    <property type="match status" value="1"/>
</dbReference>